<dbReference type="NCBIfam" id="TIGR03562">
    <property type="entry name" value="osmo_induc_OsmC"/>
    <property type="match status" value="1"/>
</dbReference>
<reference evidence="2" key="1">
    <citation type="journal article" date="2019" name="Int. J. Syst. Evol. Microbiol.">
        <title>The Global Catalogue of Microorganisms (GCM) 10K type strain sequencing project: providing services to taxonomists for standard genome sequencing and annotation.</title>
        <authorList>
            <consortium name="The Broad Institute Genomics Platform"/>
            <consortium name="The Broad Institute Genome Sequencing Center for Infectious Disease"/>
            <person name="Wu L."/>
            <person name="Ma J."/>
        </authorList>
    </citation>
    <scope>NUCLEOTIDE SEQUENCE [LARGE SCALE GENOMIC DNA]</scope>
    <source>
        <strain evidence="2">JCM 16014</strain>
    </source>
</reference>
<dbReference type="InterPro" id="IPR019904">
    <property type="entry name" value="Peroxiredoxin_OsmC"/>
</dbReference>
<proteinExistence type="predicted"/>
<name>A0ABP5F5P0_9ACTN</name>
<evidence type="ECO:0000313" key="1">
    <source>
        <dbReference type="EMBL" id="GAA2017456.1"/>
    </source>
</evidence>
<dbReference type="EMBL" id="BAAAQN010000005">
    <property type="protein sequence ID" value="GAA2017456.1"/>
    <property type="molecule type" value="Genomic_DNA"/>
</dbReference>
<dbReference type="InterPro" id="IPR003718">
    <property type="entry name" value="OsmC/Ohr_fam"/>
</dbReference>
<dbReference type="PANTHER" id="PTHR42830">
    <property type="entry name" value="OSMOTICALLY INDUCIBLE FAMILY PROTEIN"/>
    <property type="match status" value="1"/>
</dbReference>
<gene>
    <name evidence="1" type="ORF">GCM10009839_11580</name>
</gene>
<protein>
    <submittedName>
        <fullName evidence="1">OsmC family protein</fullName>
    </submittedName>
</protein>
<dbReference type="Proteomes" id="UP001500751">
    <property type="component" value="Unassembled WGS sequence"/>
</dbReference>
<evidence type="ECO:0000313" key="2">
    <source>
        <dbReference type="Proteomes" id="UP001500751"/>
    </source>
</evidence>
<sequence length="142" mass="14550">MATTRKADTHWEGSLMDGKGAVTLASSEIGTFDVNWPARSAEPNGVTSPEELIAAAHSTCYSMALSHGLAQAGTPPTSVDTHAEVDFQPGTGITEIRLTVRASVPGLSAEDFQTAAETAKANCPVSKALAGVPSITLDAALV</sequence>
<accession>A0ABP5F5P0</accession>
<dbReference type="InterPro" id="IPR036102">
    <property type="entry name" value="OsmC/Ohrsf"/>
</dbReference>
<dbReference type="InterPro" id="IPR052707">
    <property type="entry name" value="OsmC_Ohr_Peroxiredoxin"/>
</dbReference>
<dbReference type="InterPro" id="IPR015946">
    <property type="entry name" value="KH_dom-like_a/b"/>
</dbReference>
<dbReference type="RefSeq" id="WP_344664444.1">
    <property type="nucleotide sequence ID" value="NZ_BAAAQN010000005.1"/>
</dbReference>
<dbReference type="SUPFAM" id="SSF82784">
    <property type="entry name" value="OsmC-like"/>
    <property type="match status" value="1"/>
</dbReference>
<organism evidence="1 2">
    <name type="scientific">Catenulispora yoronensis</name>
    <dbReference type="NCBI Taxonomy" id="450799"/>
    <lineage>
        <taxon>Bacteria</taxon>
        <taxon>Bacillati</taxon>
        <taxon>Actinomycetota</taxon>
        <taxon>Actinomycetes</taxon>
        <taxon>Catenulisporales</taxon>
        <taxon>Catenulisporaceae</taxon>
        <taxon>Catenulispora</taxon>
    </lineage>
</organism>
<dbReference type="PANTHER" id="PTHR42830:SF1">
    <property type="entry name" value="OSMOTICALLY INDUCIBLE FAMILY PROTEIN"/>
    <property type="match status" value="1"/>
</dbReference>
<dbReference type="Gene3D" id="3.30.300.20">
    <property type="match status" value="1"/>
</dbReference>
<comment type="caution">
    <text evidence="1">The sequence shown here is derived from an EMBL/GenBank/DDBJ whole genome shotgun (WGS) entry which is preliminary data.</text>
</comment>
<dbReference type="Pfam" id="PF02566">
    <property type="entry name" value="OsmC"/>
    <property type="match status" value="1"/>
</dbReference>
<keyword evidence="2" id="KW-1185">Reference proteome</keyword>